<organism evidence="2 3">
    <name type="scientific">Gryllus longicercus</name>
    <dbReference type="NCBI Taxonomy" id="2509291"/>
    <lineage>
        <taxon>Eukaryota</taxon>
        <taxon>Metazoa</taxon>
        <taxon>Ecdysozoa</taxon>
        <taxon>Arthropoda</taxon>
        <taxon>Hexapoda</taxon>
        <taxon>Insecta</taxon>
        <taxon>Pterygota</taxon>
        <taxon>Neoptera</taxon>
        <taxon>Polyneoptera</taxon>
        <taxon>Orthoptera</taxon>
        <taxon>Ensifera</taxon>
        <taxon>Gryllidea</taxon>
        <taxon>Grylloidea</taxon>
        <taxon>Gryllidae</taxon>
        <taxon>Gryllinae</taxon>
        <taxon>Gryllus</taxon>
    </lineage>
</organism>
<dbReference type="AlphaFoldDB" id="A0AAN9VI60"/>
<evidence type="ECO:0000313" key="2">
    <source>
        <dbReference type="EMBL" id="KAK7861827.1"/>
    </source>
</evidence>
<keyword evidence="3" id="KW-1185">Reference proteome</keyword>
<dbReference type="InterPro" id="IPR000195">
    <property type="entry name" value="Rab-GAP-TBC_dom"/>
</dbReference>
<dbReference type="SUPFAM" id="SSF47923">
    <property type="entry name" value="Ypt/Rab-GAP domain of gyp1p"/>
    <property type="match status" value="1"/>
</dbReference>
<accession>A0AAN9VI60</accession>
<evidence type="ECO:0000313" key="3">
    <source>
        <dbReference type="Proteomes" id="UP001378592"/>
    </source>
</evidence>
<name>A0AAN9VI60_9ORTH</name>
<feature type="domain" description="Rab-GAP TBC" evidence="1">
    <location>
        <begin position="247"/>
        <end position="472"/>
    </location>
</feature>
<dbReference type="PROSITE" id="PS50086">
    <property type="entry name" value="TBC_RABGAP"/>
    <property type="match status" value="1"/>
</dbReference>
<proteinExistence type="predicted"/>
<dbReference type="SMART" id="SM00164">
    <property type="entry name" value="TBC"/>
    <property type="match status" value="1"/>
</dbReference>
<sequence length="524" mass="60700">MATTQAKDLPAPVFAGEVHTMSNYNNFFSDMQRMMSSTNVKKSQFKETLLEAMKKAGMETELRNTVFHWVRSHNNVESVNGYPIKEPLGYLRKAQMQWEKRIQKSLNSMCNEIGVPLARYRPAADRDDILEKWNELSTYDVDLSQYRPVYAPKDFLEVLLWIRSPNYQHIDSAGVWDFTQIPLKVKTFPELRSLFVDISRGQPLLGVNPHMPSSGNFPTLEAERTSLGEKVLGSDQAPVAQEFLKRGCPRCLRGRLWAQVLGCDIKPGERKQRVDYFKELKHRVLHYDLMVDKLIIKDVQLTASNDDQYFVFEDVLYQVMLCFSRDTEVLNVFNHSAANPVNAVLKNKLASSENTVVFPPSGVIPFHGFTMYASPFCYLYDDPVALYFTFRTFYMRYWYRLHEVSSHEQGILSLCLLFEKLLQRHEPQLWYHFKQIKIAPIRLVFKWLMRGFSGHLPPEQLLFLWDLILAYDSLEVLSLLAVAIISFRKENLLQVDTLQNVEAVLADLSSIAVMPLLQITLMRE</sequence>
<dbReference type="Gene3D" id="1.10.472.80">
    <property type="entry name" value="Ypt/Rab-GAP domain of gyp1p, domain 3"/>
    <property type="match status" value="1"/>
</dbReference>
<dbReference type="PANTHER" id="PTHR16110:SF1">
    <property type="entry name" value="TBC1 DOMAIN FAMILY MEMBER 19"/>
    <property type="match status" value="1"/>
</dbReference>
<dbReference type="InterPro" id="IPR035969">
    <property type="entry name" value="Rab-GAP_TBC_sf"/>
</dbReference>
<protein>
    <recommendedName>
        <fullName evidence="1">Rab-GAP TBC domain-containing protein</fullName>
    </recommendedName>
</protein>
<comment type="caution">
    <text evidence="2">The sequence shown here is derived from an EMBL/GenBank/DDBJ whole genome shotgun (WGS) entry which is preliminary data.</text>
</comment>
<reference evidence="2 3" key="1">
    <citation type="submission" date="2024-03" db="EMBL/GenBank/DDBJ databases">
        <title>The genome assembly and annotation of the cricket Gryllus longicercus Weissman &amp; Gray.</title>
        <authorList>
            <person name="Szrajer S."/>
            <person name="Gray D."/>
            <person name="Ylla G."/>
        </authorList>
    </citation>
    <scope>NUCLEOTIDE SEQUENCE [LARGE SCALE GENOMIC DNA]</scope>
    <source>
        <strain evidence="2">DAG 2021-001</strain>
        <tissue evidence="2">Whole body minus gut</tissue>
    </source>
</reference>
<dbReference type="InterPro" id="IPR042507">
    <property type="entry name" value="TBC1D19"/>
</dbReference>
<dbReference type="Proteomes" id="UP001378592">
    <property type="component" value="Unassembled WGS sequence"/>
</dbReference>
<dbReference type="EMBL" id="JAZDUA010000298">
    <property type="protein sequence ID" value="KAK7861827.1"/>
    <property type="molecule type" value="Genomic_DNA"/>
</dbReference>
<dbReference type="PANTHER" id="PTHR16110">
    <property type="entry name" value="TBC1 DOMAIN FAMILY MEMBER 19"/>
    <property type="match status" value="1"/>
</dbReference>
<gene>
    <name evidence="2" type="ORF">R5R35_000588</name>
</gene>
<dbReference type="Pfam" id="PF00566">
    <property type="entry name" value="RabGAP-TBC"/>
    <property type="match status" value="1"/>
</dbReference>
<evidence type="ECO:0000259" key="1">
    <source>
        <dbReference type="PROSITE" id="PS50086"/>
    </source>
</evidence>